<feature type="binding site" evidence="7">
    <location>
        <begin position="145"/>
        <end position="146"/>
    </location>
    <ligand>
        <name>ATP</name>
        <dbReference type="ChEBI" id="CHEBI:30616"/>
    </ligand>
</feature>
<evidence type="ECO:0000256" key="10">
    <source>
        <dbReference type="SAM" id="MobiDB-lite"/>
    </source>
</evidence>
<dbReference type="InterPro" id="IPR000719">
    <property type="entry name" value="Prot_kinase_dom"/>
</dbReference>
<protein>
    <recommendedName>
        <fullName evidence="11">Protein kinase domain-containing protein</fullName>
    </recommendedName>
</protein>
<evidence type="ECO:0000256" key="8">
    <source>
        <dbReference type="PIRSR" id="PIRSR630616-3"/>
    </source>
</evidence>
<keyword evidence="1" id="KW-0723">Serine/threonine-protein kinase</keyword>
<feature type="domain" description="Protein kinase" evidence="11">
    <location>
        <begin position="18"/>
        <end position="293"/>
    </location>
</feature>
<feature type="binding site" evidence="7">
    <location>
        <position position="28"/>
    </location>
    <ligand>
        <name>ATP</name>
        <dbReference type="ChEBI" id="CHEBI:30616"/>
    </ligand>
</feature>
<evidence type="ECO:0000313" key="13">
    <source>
        <dbReference type="Proteomes" id="UP000307173"/>
    </source>
</evidence>
<dbReference type="InterPro" id="IPR011990">
    <property type="entry name" value="TPR-like_helical_dom_sf"/>
</dbReference>
<dbReference type="GO" id="GO:0005524">
    <property type="term" value="F:ATP binding"/>
    <property type="evidence" value="ECO:0007669"/>
    <property type="project" value="UniProtKB-UniRule"/>
</dbReference>
<dbReference type="FunFam" id="3.30.200.20:FF:000042">
    <property type="entry name" value="Aurora kinase A"/>
    <property type="match status" value="1"/>
</dbReference>
<dbReference type="Proteomes" id="UP000307173">
    <property type="component" value="Unassembled WGS sequence"/>
</dbReference>
<name>A0A4T0X8P7_9ASCO</name>
<dbReference type="GO" id="GO:0004674">
    <property type="term" value="F:protein serine/threonine kinase activity"/>
    <property type="evidence" value="ECO:0007669"/>
    <property type="project" value="UniProtKB-KW"/>
</dbReference>
<sequence>MEKERRWNEMGAISLGHFEIADRLGRGRFGVVHLARHKPSGWVCAIKTLKRREIAEHKLQEQVKKELEVQSLLQHPGIVRVWTWIVEPERIHVVMEYCMGGDLYGLLQKEGKFKLWKACSLLVGAVEGLAFLHEHGIVHRDVKAENVLLRNDGKSVLADLGWCAEMPVNGNNTRLTLCGTLDYLSPEAVRGEGVSFPCDVWACGVLLWELLTGDPPFAQGTPQDTHRAIARSVKEKDVVSEIALAKGEREQEMTSVNEEIQVLIQEDKYRDALKLARANKDEVTPTQLAYVYYKLGMDDIENLKLEFEKRPDDKHKRTFQHILAQYYYKVGKSAKALEIYNDLIASSLKNVQFKSDLVDLSVNQRAVYAQLLHQDKDAKCDLISTPTVSYDQLFNDAFINIVNGDLDNATEILEKALSFANETLAGDADIHEETNPIKVQLAYLYLLKNDFGSAKQLLDDALQNGAESNKSLNLIIGNNIAAMKSEIKNPHLLFRELDLPNSFALSKDKLTVPQIEVLSRNLVELRKGVSPKSKSEGLHLVQEKVSAGNLQAAIQILEKMDVNIPAIGATLIALYELEGCMDKLRKLLQSINTENKDYATLIELKKLTVNLDVQLEAPRPSIEEVKKLVSHIDVNELSIDDLMTPQKKSLKTIKKKAKGNSKVKVIKETPLHWLPKKERPDYKPKKKTLTQGST</sequence>
<dbReference type="InterPro" id="IPR008271">
    <property type="entry name" value="Ser/Thr_kinase_AS"/>
</dbReference>
<dbReference type="InterPro" id="IPR011009">
    <property type="entry name" value="Kinase-like_dom_sf"/>
</dbReference>
<gene>
    <name evidence="12" type="ORF">CANINC_000133</name>
</gene>
<feature type="region of interest" description="Disordered" evidence="10">
    <location>
        <begin position="675"/>
        <end position="694"/>
    </location>
</feature>
<dbReference type="Gene3D" id="3.30.200.20">
    <property type="entry name" value="Phosphorylase Kinase, domain 1"/>
    <property type="match status" value="1"/>
</dbReference>
<reference evidence="12 13" key="1">
    <citation type="journal article" date="2019" name="Front. Genet.">
        <title>Whole-Genome Sequencing of the Opportunistic Yeast Pathogen Candida inconspicua Uncovers Its Hybrid Origin.</title>
        <authorList>
            <person name="Mixao V."/>
            <person name="Hansen A.P."/>
            <person name="Saus E."/>
            <person name="Boekhout T."/>
            <person name="Lass-Florl C."/>
            <person name="Gabaldon T."/>
        </authorList>
    </citation>
    <scope>NUCLEOTIDE SEQUENCE [LARGE SCALE GENOMIC DNA]</scope>
    <source>
        <strain evidence="12 13">CBS 180</strain>
    </source>
</reference>
<dbReference type="STRING" id="52247.A0A4T0X8P7"/>
<dbReference type="Pfam" id="PF00069">
    <property type="entry name" value="Pkinase"/>
    <property type="match status" value="1"/>
</dbReference>
<comment type="caution">
    <text evidence="12">The sequence shown here is derived from an EMBL/GenBank/DDBJ whole genome shotgun (WGS) entry which is preliminary data.</text>
</comment>
<keyword evidence="2" id="KW-0808">Transferase</keyword>
<evidence type="ECO:0000256" key="9">
    <source>
        <dbReference type="PROSITE-ProRule" id="PRU10141"/>
    </source>
</evidence>
<feature type="cross-link" description="Glycyl lysine isopeptide (Lys-Gly) (interchain with G-Cter in SUMO2)" evidence="8">
    <location>
        <position position="143"/>
    </location>
</feature>
<proteinExistence type="predicted"/>
<dbReference type="SUPFAM" id="SSF48452">
    <property type="entry name" value="TPR-like"/>
    <property type="match status" value="1"/>
</dbReference>
<organism evidence="12 13">
    <name type="scientific">Pichia inconspicua</name>
    <dbReference type="NCBI Taxonomy" id="52247"/>
    <lineage>
        <taxon>Eukaryota</taxon>
        <taxon>Fungi</taxon>
        <taxon>Dikarya</taxon>
        <taxon>Ascomycota</taxon>
        <taxon>Saccharomycotina</taxon>
        <taxon>Pichiomycetes</taxon>
        <taxon>Pichiales</taxon>
        <taxon>Pichiaceae</taxon>
        <taxon>Pichia</taxon>
    </lineage>
</organism>
<dbReference type="Gene3D" id="1.10.510.10">
    <property type="entry name" value="Transferase(Phosphotransferase) domain 1"/>
    <property type="match status" value="1"/>
</dbReference>
<evidence type="ECO:0000256" key="6">
    <source>
        <dbReference type="PIRSR" id="PIRSR630616-1"/>
    </source>
</evidence>
<dbReference type="Gene3D" id="1.25.40.10">
    <property type="entry name" value="Tetratricopeptide repeat domain"/>
    <property type="match status" value="1"/>
</dbReference>
<feature type="binding site" evidence="7">
    <location>
        <position position="159"/>
    </location>
    <ligand>
        <name>ATP</name>
        <dbReference type="ChEBI" id="CHEBI:30616"/>
    </ligand>
</feature>
<dbReference type="PROSITE" id="PS00108">
    <property type="entry name" value="PROTEIN_KINASE_ST"/>
    <property type="match status" value="1"/>
</dbReference>
<evidence type="ECO:0000259" key="11">
    <source>
        <dbReference type="PROSITE" id="PS50011"/>
    </source>
</evidence>
<keyword evidence="4" id="KW-0418">Kinase</keyword>
<dbReference type="OrthoDB" id="5421607at2759"/>
<accession>A0A4T0X8P7</accession>
<evidence type="ECO:0000256" key="3">
    <source>
        <dbReference type="ARBA" id="ARBA00022741"/>
    </source>
</evidence>
<dbReference type="PROSITE" id="PS50011">
    <property type="entry name" value="PROTEIN_KINASE_DOM"/>
    <property type="match status" value="1"/>
</dbReference>
<evidence type="ECO:0000256" key="4">
    <source>
        <dbReference type="ARBA" id="ARBA00022777"/>
    </source>
</evidence>
<evidence type="ECO:0000256" key="7">
    <source>
        <dbReference type="PIRSR" id="PIRSR630616-2"/>
    </source>
</evidence>
<dbReference type="SMART" id="SM00220">
    <property type="entry name" value="S_TKc"/>
    <property type="match status" value="1"/>
</dbReference>
<dbReference type="InterPro" id="IPR017441">
    <property type="entry name" value="Protein_kinase_ATP_BS"/>
</dbReference>
<dbReference type="EMBL" id="SELW01000033">
    <property type="protein sequence ID" value="TID31292.1"/>
    <property type="molecule type" value="Genomic_DNA"/>
</dbReference>
<evidence type="ECO:0000313" key="12">
    <source>
        <dbReference type="EMBL" id="TID31292.1"/>
    </source>
</evidence>
<keyword evidence="3 7" id="KW-0547">Nucleotide-binding</keyword>
<dbReference type="PROSITE" id="PS00107">
    <property type="entry name" value="PROTEIN_KINASE_ATP"/>
    <property type="match status" value="1"/>
</dbReference>
<evidence type="ECO:0000256" key="2">
    <source>
        <dbReference type="ARBA" id="ARBA00022679"/>
    </source>
</evidence>
<keyword evidence="13" id="KW-1185">Reference proteome</keyword>
<feature type="binding site" evidence="7 9">
    <location>
        <position position="47"/>
    </location>
    <ligand>
        <name>ATP</name>
        <dbReference type="ChEBI" id="CHEBI:30616"/>
    </ligand>
</feature>
<dbReference type="PANTHER" id="PTHR24350">
    <property type="entry name" value="SERINE/THREONINE-PROTEIN KINASE IAL-RELATED"/>
    <property type="match status" value="1"/>
</dbReference>
<dbReference type="InterPro" id="IPR030616">
    <property type="entry name" value="Aur-like"/>
</dbReference>
<dbReference type="SUPFAM" id="SSF56112">
    <property type="entry name" value="Protein kinase-like (PK-like)"/>
    <property type="match status" value="1"/>
</dbReference>
<evidence type="ECO:0000256" key="1">
    <source>
        <dbReference type="ARBA" id="ARBA00022527"/>
    </source>
</evidence>
<dbReference type="GO" id="GO:0030447">
    <property type="term" value="P:filamentous growth"/>
    <property type="evidence" value="ECO:0007669"/>
    <property type="project" value="UniProtKB-ARBA"/>
</dbReference>
<dbReference type="AlphaFoldDB" id="A0A4T0X8P7"/>
<feature type="active site" description="Proton acceptor" evidence="6">
    <location>
        <position position="141"/>
    </location>
</feature>
<evidence type="ECO:0000256" key="5">
    <source>
        <dbReference type="ARBA" id="ARBA00022840"/>
    </source>
</evidence>
<keyword evidence="5 7" id="KW-0067">ATP-binding</keyword>